<keyword evidence="5" id="KW-0175">Coiled coil</keyword>
<sequence>MARGRKKETLTPEERLQAALVPESEQPYPVPGNWCWVSLQTIDQYQSSSIDPSKHSDTLFELYSVPSRADNHPEIVMGCEIGSTKQIVKKGDVLLCKINPRINRVWKVSQHTENVLLASSEWIIVRNSKIDSDYLMYCFSAPYFREYMLSNISGVGGSLMRAQPKYVKTYPIPVPPLSEQQRIVDRIESLFAKLDEAKQKAQDALDSFETRKAAILHKAFTGELTAQWRKERGVGMESWKNVSVSEICHSLKYGTAKKSSSEGTVVVIRMGNLQDGEINWDDLAYSNDEEDIEKFKLVPGDVLFNRTNSPALVGKTSIYRGEYPAIYAGYLIKLGYDRSRIIGDYLNYSLNTISAKEHCNSVKTDGVNQSNINAKKIGAYVFTMPKINEQTEIVRILDNLLAKERQAKEAAEGVLEQIGLIKKAILARAFRGELGTNDPSDESEVLALLQCDS</sequence>
<protein>
    <submittedName>
        <fullName evidence="7">Restriction endonuclease subunit S</fullName>
    </submittedName>
</protein>
<dbReference type="CDD" id="cd17524">
    <property type="entry name" value="RMtype1_S_EcoUTORF5051P-TRD2-CR2_like"/>
    <property type="match status" value="1"/>
</dbReference>
<dbReference type="GO" id="GO:0003677">
    <property type="term" value="F:DNA binding"/>
    <property type="evidence" value="ECO:0007669"/>
    <property type="project" value="UniProtKB-KW"/>
</dbReference>
<dbReference type="GO" id="GO:0009307">
    <property type="term" value="P:DNA restriction-modification system"/>
    <property type="evidence" value="ECO:0007669"/>
    <property type="project" value="UniProtKB-KW"/>
</dbReference>
<dbReference type="InterPro" id="IPR051212">
    <property type="entry name" value="Type-I_RE_S_subunit"/>
</dbReference>
<keyword evidence="7" id="KW-0378">Hydrolase</keyword>
<comment type="caution">
    <text evidence="7">The sequence shown here is derived from an EMBL/GenBank/DDBJ whole genome shotgun (WGS) entry which is preliminary data.</text>
</comment>
<name>A0A845RJI4_9FIRM</name>
<dbReference type="SUPFAM" id="SSF116734">
    <property type="entry name" value="DNA methylase specificity domain"/>
    <property type="match status" value="2"/>
</dbReference>
<dbReference type="EMBL" id="QXWZ01000027">
    <property type="protein sequence ID" value="NBI79894.1"/>
    <property type="molecule type" value="Genomic_DNA"/>
</dbReference>
<feature type="coiled-coil region" evidence="5">
    <location>
        <begin position="180"/>
        <end position="211"/>
    </location>
</feature>
<dbReference type="PANTHER" id="PTHR43140:SF1">
    <property type="entry name" value="TYPE I RESTRICTION ENZYME ECOKI SPECIFICITY SUBUNIT"/>
    <property type="match status" value="1"/>
</dbReference>
<evidence type="ECO:0000256" key="2">
    <source>
        <dbReference type="ARBA" id="ARBA00022747"/>
    </source>
</evidence>
<dbReference type="InterPro" id="IPR044946">
    <property type="entry name" value="Restrct_endonuc_typeI_TRD_sf"/>
</dbReference>
<feature type="domain" description="Type I restriction modification DNA specificity" evidence="6">
    <location>
        <begin position="236"/>
        <end position="402"/>
    </location>
</feature>
<evidence type="ECO:0000256" key="3">
    <source>
        <dbReference type="ARBA" id="ARBA00023125"/>
    </source>
</evidence>
<accession>A0A845RJI4</accession>
<keyword evidence="3" id="KW-0238">DNA-binding</keyword>
<feature type="domain" description="Type I restriction modification DNA specificity" evidence="6">
    <location>
        <begin position="123"/>
        <end position="197"/>
    </location>
</feature>
<evidence type="ECO:0000259" key="6">
    <source>
        <dbReference type="Pfam" id="PF01420"/>
    </source>
</evidence>
<evidence type="ECO:0000313" key="8">
    <source>
        <dbReference type="Proteomes" id="UP000446348"/>
    </source>
</evidence>
<dbReference type="OrthoDB" id="9811611at2"/>
<dbReference type="Gene3D" id="3.90.220.20">
    <property type="entry name" value="DNA methylase specificity domains"/>
    <property type="match status" value="2"/>
</dbReference>
<proteinExistence type="inferred from homology"/>
<keyword evidence="2" id="KW-0680">Restriction system</keyword>
<dbReference type="PANTHER" id="PTHR43140">
    <property type="entry name" value="TYPE-1 RESTRICTION ENZYME ECOKI SPECIFICITY PROTEIN"/>
    <property type="match status" value="1"/>
</dbReference>
<comment type="subunit">
    <text evidence="4">The methyltransferase is composed of M and S polypeptides.</text>
</comment>
<dbReference type="GO" id="GO:0004519">
    <property type="term" value="F:endonuclease activity"/>
    <property type="evidence" value="ECO:0007669"/>
    <property type="project" value="UniProtKB-KW"/>
</dbReference>
<organism evidence="7 8">
    <name type="scientific">Anaerotruncus colihominis</name>
    <dbReference type="NCBI Taxonomy" id="169435"/>
    <lineage>
        <taxon>Bacteria</taxon>
        <taxon>Bacillati</taxon>
        <taxon>Bacillota</taxon>
        <taxon>Clostridia</taxon>
        <taxon>Eubacteriales</taxon>
        <taxon>Oscillospiraceae</taxon>
        <taxon>Anaerotruncus</taxon>
    </lineage>
</organism>
<keyword evidence="7" id="KW-0540">Nuclease</keyword>
<dbReference type="Pfam" id="PF01420">
    <property type="entry name" value="Methylase_S"/>
    <property type="match status" value="2"/>
</dbReference>
<evidence type="ECO:0000256" key="5">
    <source>
        <dbReference type="SAM" id="Coils"/>
    </source>
</evidence>
<evidence type="ECO:0000313" key="7">
    <source>
        <dbReference type="EMBL" id="NBI79894.1"/>
    </source>
</evidence>
<dbReference type="Proteomes" id="UP000446348">
    <property type="component" value="Unassembled WGS sequence"/>
</dbReference>
<comment type="similarity">
    <text evidence="1">Belongs to the type-I restriction system S methylase family.</text>
</comment>
<keyword evidence="7" id="KW-0255">Endonuclease</keyword>
<gene>
    <name evidence="7" type="ORF">D3Z39_13670</name>
</gene>
<dbReference type="AlphaFoldDB" id="A0A845RJI4"/>
<reference evidence="7 8" key="1">
    <citation type="submission" date="2018-08" db="EMBL/GenBank/DDBJ databases">
        <title>Murine metabolic-syndrome-specific gut microbial biobank.</title>
        <authorList>
            <person name="Liu C."/>
        </authorList>
    </citation>
    <scope>NUCLEOTIDE SEQUENCE [LARGE SCALE GENOMIC DNA]</scope>
    <source>
        <strain evidence="7 8">X69</strain>
    </source>
</reference>
<evidence type="ECO:0000256" key="4">
    <source>
        <dbReference type="ARBA" id="ARBA00038652"/>
    </source>
</evidence>
<dbReference type="InterPro" id="IPR000055">
    <property type="entry name" value="Restrct_endonuc_typeI_TRD"/>
</dbReference>
<dbReference type="RefSeq" id="WP_160210635.1">
    <property type="nucleotide sequence ID" value="NZ_QXWZ01000027.1"/>
</dbReference>
<evidence type="ECO:0000256" key="1">
    <source>
        <dbReference type="ARBA" id="ARBA00010923"/>
    </source>
</evidence>